<dbReference type="AlphaFoldDB" id="A0A0R2D3A4"/>
<dbReference type="PANTHER" id="PTHR43679">
    <property type="entry name" value="OCTANOYLTRANSFERASE LIPM-RELATED"/>
    <property type="match status" value="1"/>
</dbReference>
<dbReference type="GO" id="GO:0016740">
    <property type="term" value="F:transferase activity"/>
    <property type="evidence" value="ECO:0007669"/>
    <property type="project" value="UniProtKB-ARBA"/>
</dbReference>
<dbReference type="GO" id="GO:0140096">
    <property type="term" value="F:catalytic activity, acting on a protein"/>
    <property type="evidence" value="ECO:0007669"/>
    <property type="project" value="UniProtKB-ARBA"/>
</dbReference>
<dbReference type="PATRIC" id="fig|1423802.4.peg.1073"/>
<dbReference type="Pfam" id="PF21948">
    <property type="entry name" value="LplA-B_cat"/>
    <property type="match status" value="1"/>
</dbReference>
<evidence type="ECO:0000259" key="1">
    <source>
        <dbReference type="PROSITE" id="PS51733"/>
    </source>
</evidence>
<dbReference type="EMBL" id="AYZR01000001">
    <property type="protein sequence ID" value="KRM94758.1"/>
    <property type="molecule type" value="Genomic_DNA"/>
</dbReference>
<dbReference type="CDD" id="cd16443">
    <property type="entry name" value="LplA"/>
    <property type="match status" value="1"/>
</dbReference>
<proteinExistence type="predicted"/>
<organism evidence="2 3">
    <name type="scientific">Lentilactobacillus senioris DSM 24302 = JCM 17472</name>
    <dbReference type="NCBI Taxonomy" id="1423802"/>
    <lineage>
        <taxon>Bacteria</taxon>
        <taxon>Bacillati</taxon>
        <taxon>Bacillota</taxon>
        <taxon>Bacilli</taxon>
        <taxon>Lactobacillales</taxon>
        <taxon>Lactobacillaceae</taxon>
        <taxon>Lentilactobacillus</taxon>
    </lineage>
</organism>
<dbReference type="GO" id="GO:0009249">
    <property type="term" value="P:protein lipoylation"/>
    <property type="evidence" value="ECO:0007669"/>
    <property type="project" value="UniProtKB-ARBA"/>
</dbReference>
<dbReference type="SUPFAM" id="SSF55681">
    <property type="entry name" value="Class II aaRS and biotin synthetases"/>
    <property type="match status" value="1"/>
</dbReference>
<accession>A0A0R2D3A4</accession>
<dbReference type="RefSeq" id="WP_056977144.1">
    <property type="nucleotide sequence ID" value="NZ_AYZR01000001.1"/>
</dbReference>
<comment type="caution">
    <text evidence="2">The sequence shown here is derived from an EMBL/GenBank/DDBJ whole genome shotgun (WGS) entry which is preliminary data.</text>
</comment>
<gene>
    <name evidence="2" type="ORF">FC56_GL001059</name>
</gene>
<feature type="domain" description="BPL/LPL catalytic" evidence="1">
    <location>
        <begin position="35"/>
        <end position="217"/>
    </location>
</feature>
<dbReference type="PANTHER" id="PTHR43679:SF2">
    <property type="entry name" value="OCTANOYL-[GCVH]:PROTEIN N-OCTANOYLTRANSFERASE"/>
    <property type="match status" value="1"/>
</dbReference>
<dbReference type="GO" id="GO:0016874">
    <property type="term" value="F:ligase activity"/>
    <property type="evidence" value="ECO:0007669"/>
    <property type="project" value="UniProtKB-KW"/>
</dbReference>
<keyword evidence="3" id="KW-1185">Reference proteome</keyword>
<evidence type="ECO:0000313" key="3">
    <source>
        <dbReference type="Proteomes" id="UP000051256"/>
    </source>
</evidence>
<dbReference type="PROSITE" id="PS51733">
    <property type="entry name" value="BPL_LPL_CATALYTIC"/>
    <property type="match status" value="1"/>
</dbReference>
<dbReference type="InterPro" id="IPR004143">
    <property type="entry name" value="BPL_LPL_catalytic"/>
</dbReference>
<reference evidence="2 3" key="1">
    <citation type="journal article" date="2015" name="Genome Announc.">
        <title>Expanding the biotechnology potential of lactobacilli through comparative genomics of 213 strains and associated genera.</title>
        <authorList>
            <person name="Sun Z."/>
            <person name="Harris H.M."/>
            <person name="McCann A."/>
            <person name="Guo C."/>
            <person name="Argimon S."/>
            <person name="Zhang W."/>
            <person name="Yang X."/>
            <person name="Jeffery I.B."/>
            <person name="Cooney J.C."/>
            <person name="Kagawa T.F."/>
            <person name="Liu W."/>
            <person name="Song Y."/>
            <person name="Salvetti E."/>
            <person name="Wrobel A."/>
            <person name="Rasinkangas P."/>
            <person name="Parkhill J."/>
            <person name="Rea M.C."/>
            <person name="O'Sullivan O."/>
            <person name="Ritari J."/>
            <person name="Douillard F.P."/>
            <person name="Paul Ross R."/>
            <person name="Yang R."/>
            <person name="Briner A.E."/>
            <person name="Felis G.E."/>
            <person name="de Vos W.M."/>
            <person name="Barrangou R."/>
            <person name="Klaenhammer T.R."/>
            <person name="Caufield P.W."/>
            <person name="Cui Y."/>
            <person name="Zhang H."/>
            <person name="O'Toole P.W."/>
        </authorList>
    </citation>
    <scope>NUCLEOTIDE SEQUENCE [LARGE SCALE GENOMIC DNA]</scope>
    <source>
        <strain evidence="2 3">DSM 24302</strain>
    </source>
</reference>
<keyword evidence="2" id="KW-0436">Ligase</keyword>
<name>A0A0R2D3A4_9LACO</name>
<dbReference type="Gene3D" id="3.30.930.10">
    <property type="entry name" value="Bira Bifunctional Protein, Domain 2"/>
    <property type="match status" value="1"/>
</dbReference>
<dbReference type="Proteomes" id="UP000051256">
    <property type="component" value="Unassembled WGS sequence"/>
</dbReference>
<protein>
    <submittedName>
        <fullName evidence="2">Biotin lipoate A B protein ligase</fullName>
    </submittedName>
</protein>
<sequence length="274" mass="29979">MAVSSSTLVVDSVYSPANQLLSFADTNTLLNTASQTTQGFLHFWTTSAPTVILGLNDKRLPNLTAGLTDLTAHGYQYFLRNSGGLAVVSDPGVLNVSLIFHEEQALSVDTGYEIMTQLIQNSFPELTIKAFEISDSYCPGTYDLSVNGQKIAGIAQRRTKNAISLMLYLGVNGDQLTRGQTIRSFYDVADADYSDGQFPLVNPSVMTTLNDLNPALGSINVAKERILTELKRQQPVAPLAQGQEFINSPAYLADQQKALRQMQLRNQVLIKEEP</sequence>
<dbReference type="InterPro" id="IPR045864">
    <property type="entry name" value="aa-tRNA-synth_II/BPL/LPL"/>
</dbReference>
<dbReference type="STRING" id="1423802.FC56_GL001059"/>
<dbReference type="InterPro" id="IPR050664">
    <property type="entry name" value="Octanoyltrans_LipM/LipL"/>
</dbReference>
<evidence type="ECO:0000313" key="2">
    <source>
        <dbReference type="EMBL" id="KRM94758.1"/>
    </source>
</evidence>